<reference evidence="1" key="1">
    <citation type="journal article" date="2012" name="Science">
        <title>Fermentation, hydrogen, and sulfur metabolism in multiple uncultivated bacterial phyla.</title>
        <authorList>
            <person name="Wrighton K.C."/>
            <person name="Thomas B.C."/>
            <person name="Sharon I."/>
            <person name="Miller C.S."/>
            <person name="Castelle C.J."/>
            <person name="VerBerkmoes N.C."/>
            <person name="Wilkins M.J."/>
            <person name="Hettich R.L."/>
            <person name="Lipton M.S."/>
            <person name="Williams K.H."/>
            <person name="Long P.E."/>
            <person name="Banfield J.F."/>
        </authorList>
    </citation>
    <scope>NUCLEOTIDE SEQUENCE [LARGE SCALE GENOMIC DNA]</scope>
</reference>
<evidence type="ECO:0000313" key="1">
    <source>
        <dbReference type="EMBL" id="EKD66390.1"/>
    </source>
</evidence>
<accession>K2AEB2</accession>
<dbReference type="AlphaFoldDB" id="K2AEB2"/>
<organism evidence="1">
    <name type="scientific">uncultured bacterium</name>
    <name type="common">gcode 4</name>
    <dbReference type="NCBI Taxonomy" id="1234023"/>
    <lineage>
        <taxon>Bacteria</taxon>
        <taxon>environmental samples</taxon>
    </lineage>
</organism>
<comment type="caution">
    <text evidence="1">The sequence shown here is derived from an EMBL/GenBank/DDBJ whole genome shotgun (WGS) entry which is preliminary data.</text>
</comment>
<sequence>MKNNIKGKDTSKDLGVKDNRNIVWYLCIDINLKETTLEEFEKIITTRYLNDKSNINNWCVYLDLFVEEQPRPWLMYLIGRILEWEIKTVIIKKCSHISNEAYEFLKFVNFLRENNVSLESIKKPNIDLTKCDLRISRNMNIDIKKIEKVIDSL</sequence>
<name>K2AEB2_9BACT</name>
<dbReference type="EMBL" id="AMFJ01021635">
    <property type="protein sequence ID" value="EKD66390.1"/>
    <property type="molecule type" value="Genomic_DNA"/>
</dbReference>
<protein>
    <submittedName>
        <fullName evidence="1">Uncharacterized protein</fullName>
    </submittedName>
</protein>
<gene>
    <name evidence="1" type="ORF">ACD_49C00049G0023</name>
</gene>
<proteinExistence type="predicted"/>